<gene>
    <name evidence="1" type="ORF">LEP1GSC179_3886</name>
</gene>
<dbReference type="EMBL" id="AHON02000062">
    <property type="protein sequence ID" value="EKO32919.1"/>
    <property type="molecule type" value="Genomic_DNA"/>
</dbReference>
<evidence type="ECO:0000313" key="2">
    <source>
        <dbReference type="Proteomes" id="UP000006329"/>
    </source>
</evidence>
<reference evidence="1" key="1">
    <citation type="submission" date="2012-10" db="EMBL/GenBank/DDBJ databases">
        <authorList>
            <person name="Harkins D.M."/>
            <person name="Durkin A.S."/>
            <person name="Brinkac L.M."/>
            <person name="Haft D.H."/>
            <person name="Selengut J.D."/>
            <person name="Sanka R."/>
            <person name="DePew J."/>
            <person name="Purushe J."/>
            <person name="Matthias M.A."/>
            <person name="Vinetz J.M."/>
            <person name="Sutton G.G."/>
            <person name="Nierman W.C."/>
            <person name="Fouts D.E."/>
        </authorList>
    </citation>
    <scope>NUCLEOTIDE SEQUENCE [LARGE SCALE GENOMIC DNA]</scope>
    <source>
        <strain evidence="1">MOR084</strain>
    </source>
</reference>
<accession>A0A0E2BCB1</accession>
<comment type="caution">
    <text evidence="1">The sequence shown here is derived from an EMBL/GenBank/DDBJ whole genome shotgun (WGS) entry which is preliminary data.</text>
</comment>
<dbReference type="AlphaFoldDB" id="A0A0E2BCB1"/>
<keyword evidence="2" id="KW-1185">Reference proteome</keyword>
<organism evidence="1 2">
    <name type="scientific">Leptospira santarosai str. MOR084</name>
    <dbReference type="NCBI Taxonomy" id="1049984"/>
    <lineage>
        <taxon>Bacteria</taxon>
        <taxon>Pseudomonadati</taxon>
        <taxon>Spirochaetota</taxon>
        <taxon>Spirochaetia</taxon>
        <taxon>Leptospirales</taxon>
        <taxon>Leptospiraceae</taxon>
        <taxon>Leptospira</taxon>
    </lineage>
</organism>
<proteinExistence type="predicted"/>
<sequence length="47" mass="5171">MFRPNSANAFLRIGVQGETMSFRSAAFGYLTPQLNALLPAVAMRVVR</sequence>
<name>A0A0E2BCB1_9LEPT</name>
<protein>
    <submittedName>
        <fullName evidence="1">Uncharacterized protein</fullName>
    </submittedName>
</protein>
<dbReference type="Proteomes" id="UP000006329">
    <property type="component" value="Unassembled WGS sequence"/>
</dbReference>
<evidence type="ECO:0000313" key="1">
    <source>
        <dbReference type="EMBL" id="EKO32919.1"/>
    </source>
</evidence>